<reference evidence="3" key="1">
    <citation type="submission" date="2024-06" db="EMBL/GenBank/DDBJ databases">
        <authorList>
            <person name="Ryan C."/>
        </authorList>
    </citation>
    <scope>NUCLEOTIDE SEQUENCE [LARGE SCALE GENOMIC DNA]</scope>
</reference>
<protein>
    <recommendedName>
        <fullName evidence="1">Copine C-terminal domain-containing protein</fullName>
    </recommendedName>
</protein>
<proteinExistence type="predicted"/>
<evidence type="ECO:0000259" key="1">
    <source>
        <dbReference type="Pfam" id="PF07002"/>
    </source>
</evidence>
<gene>
    <name evidence="2" type="ORF">URODEC1_LOCUS105731</name>
</gene>
<dbReference type="AlphaFoldDB" id="A0ABC9FHE1"/>
<dbReference type="InterPro" id="IPR010734">
    <property type="entry name" value="Copine_C"/>
</dbReference>
<keyword evidence="3" id="KW-1185">Reference proteome</keyword>
<dbReference type="PANTHER" id="PTHR45751:SF46">
    <property type="entry name" value="RING-TYPE DOMAIN-CONTAINING PROTEIN"/>
    <property type="match status" value="1"/>
</dbReference>
<name>A0ABC9FHE1_9POAL</name>
<feature type="domain" description="Copine C-terminal" evidence="1">
    <location>
        <begin position="117"/>
        <end position="199"/>
    </location>
</feature>
<dbReference type="InterPro" id="IPR052079">
    <property type="entry name" value="E3_ligase/Copine_domain"/>
</dbReference>
<dbReference type="Proteomes" id="UP001497457">
    <property type="component" value="Chromosome 6rd"/>
</dbReference>
<reference evidence="2 3" key="2">
    <citation type="submission" date="2024-10" db="EMBL/GenBank/DDBJ databases">
        <authorList>
            <person name="Ryan C."/>
        </authorList>
    </citation>
    <scope>NUCLEOTIDE SEQUENCE [LARGE SCALE GENOMIC DNA]</scope>
</reference>
<dbReference type="PANTHER" id="PTHR45751">
    <property type="entry name" value="COPINE FAMILY PROTEIN 1"/>
    <property type="match status" value="1"/>
</dbReference>
<evidence type="ECO:0000313" key="3">
    <source>
        <dbReference type="Proteomes" id="UP001497457"/>
    </source>
</evidence>
<evidence type="ECO:0000313" key="2">
    <source>
        <dbReference type="EMBL" id="CAL5075568.1"/>
    </source>
</evidence>
<accession>A0ABC9FHE1</accession>
<feature type="domain" description="Copine C-terminal" evidence="1">
    <location>
        <begin position="218"/>
        <end position="355"/>
    </location>
</feature>
<dbReference type="EMBL" id="OZ075116">
    <property type="protein sequence ID" value="CAL5075568.1"/>
    <property type="molecule type" value="Genomic_DNA"/>
</dbReference>
<sequence>MIFSTLFRRLFRFSWSIRRKKVPAEGCCRVPRSCCCCVKTSEVPSCSDNLCPNSVSARGRIAVTVYGSSGTEQNYGTLDQVKGKLQEVGLESSNLIIGVDFTKSNEWTGKHCFNGRSLHHLGGTPNPYEQAIGIIGRTLSAYDEDNKIPCFGFGDISTHDRNVFNFYKNGRACNDVSEALQRYREIAPHVRLSGTKHLSVISFLPLTLTDRLVGCGLGPTSLAPIIETATRIVEVSRHQYHILLIIADGQVPTVTGSHSASYPDETTSKNHLEERTLQALIHASHFPLSIVLVGVGDLPWDDCIRCHDNRRLFDNFQFVDFNEIMSREMSQAEKEDQFALEALRKIPAQYSVIINKWIREQASRAFPGTDPLPPPC</sequence>
<organism evidence="2 3">
    <name type="scientific">Urochloa decumbens</name>
    <dbReference type="NCBI Taxonomy" id="240449"/>
    <lineage>
        <taxon>Eukaryota</taxon>
        <taxon>Viridiplantae</taxon>
        <taxon>Streptophyta</taxon>
        <taxon>Embryophyta</taxon>
        <taxon>Tracheophyta</taxon>
        <taxon>Spermatophyta</taxon>
        <taxon>Magnoliopsida</taxon>
        <taxon>Liliopsida</taxon>
        <taxon>Poales</taxon>
        <taxon>Poaceae</taxon>
        <taxon>PACMAD clade</taxon>
        <taxon>Panicoideae</taxon>
        <taxon>Panicodae</taxon>
        <taxon>Paniceae</taxon>
        <taxon>Melinidinae</taxon>
        <taxon>Urochloa</taxon>
    </lineage>
</organism>
<dbReference type="Pfam" id="PF07002">
    <property type="entry name" value="Copine"/>
    <property type="match status" value="2"/>
</dbReference>